<dbReference type="PIRSF" id="PIRSF006276">
    <property type="entry name" value="UspA"/>
    <property type="match status" value="1"/>
</dbReference>
<comment type="similarity">
    <text evidence="1">Belongs to the universal stress protein A family.</text>
</comment>
<feature type="domain" description="UspA" evidence="2">
    <location>
        <begin position="23"/>
        <end position="163"/>
    </location>
</feature>
<evidence type="ECO:0000313" key="5">
    <source>
        <dbReference type="Proteomes" id="UP000195139"/>
    </source>
</evidence>
<dbReference type="CDD" id="cd00293">
    <property type="entry name" value="USP-like"/>
    <property type="match status" value="1"/>
</dbReference>
<gene>
    <name evidence="3" type="ORF">A5880_000950</name>
    <name evidence="4" type="ORF">A5880_002484</name>
</gene>
<dbReference type="Gene3D" id="3.40.50.620">
    <property type="entry name" value="HUPs"/>
    <property type="match status" value="1"/>
</dbReference>
<sequence length="167" mass="18480">MKALFCSTIEVAKKGVFIVGESYKNILVAVDGSDKAEKAYQEAVKIAKRNDATLHILYVIEETANYYGELTISMGSVMEELRTREEAEMKRRKDEAHAGGLDNVVTYVMYGYAKSLIADFTESKEPIDLIVMGRTGLNSFERLLVGSTTSYVVNHAKANVLVVNKTA</sequence>
<evidence type="ECO:0000313" key="4">
    <source>
        <dbReference type="EMBL" id="OTO08214.1"/>
    </source>
</evidence>
<reference evidence="3 5" key="2">
    <citation type="submission" date="2018-07" db="EMBL/GenBank/DDBJ databases">
        <title>The Genome Sequence of Enterococcus sp. DIV0659b.</title>
        <authorList>
            <consortium name="The Broad Institute Genomics Platform"/>
            <consortium name="The Broad Institute Genomic Center for Infectious Diseases"/>
            <person name="Earl A."/>
            <person name="Manson A."/>
            <person name="Schwartman J."/>
            <person name="Gilmore M."/>
            <person name="Abouelleil A."/>
            <person name="Cao P."/>
            <person name="Chapman S."/>
            <person name="Cusick C."/>
            <person name="Shea T."/>
            <person name="Young S."/>
            <person name="Neafsey D."/>
            <person name="Nusbaum C."/>
            <person name="Birren B."/>
        </authorList>
    </citation>
    <scope>NUCLEOTIDE SEQUENCE [LARGE SCALE GENOMIC DNA]</scope>
    <source>
        <strain evidence="3 5">4G2_DIV0659</strain>
    </source>
</reference>
<dbReference type="InterPro" id="IPR006015">
    <property type="entry name" value="Universal_stress_UspA"/>
</dbReference>
<name>A0A242CD71_9ENTE</name>
<proteinExistence type="inferred from homology"/>
<keyword evidence="5" id="KW-1185">Reference proteome</keyword>
<comment type="caution">
    <text evidence="4">The sequence shown here is derived from an EMBL/GenBank/DDBJ whole genome shotgun (WGS) entry which is preliminary data.</text>
</comment>
<dbReference type="Pfam" id="PF00582">
    <property type="entry name" value="Usp"/>
    <property type="match status" value="1"/>
</dbReference>
<accession>A0A242CD71</accession>
<dbReference type="EMBL" id="NGLE02000001">
    <property type="protein sequence ID" value="MEI5993403.1"/>
    <property type="molecule type" value="Genomic_DNA"/>
</dbReference>
<dbReference type="PANTHER" id="PTHR46268">
    <property type="entry name" value="STRESS RESPONSE PROTEIN NHAX"/>
    <property type="match status" value="1"/>
</dbReference>
<protein>
    <recommendedName>
        <fullName evidence="2">UspA domain-containing protein</fullName>
    </recommendedName>
</protein>
<dbReference type="PRINTS" id="PR01438">
    <property type="entry name" value="UNVRSLSTRESS"/>
</dbReference>
<dbReference type="InterPro" id="IPR014729">
    <property type="entry name" value="Rossmann-like_a/b/a_fold"/>
</dbReference>
<dbReference type="InterPro" id="IPR006016">
    <property type="entry name" value="UspA"/>
</dbReference>
<evidence type="ECO:0000256" key="1">
    <source>
        <dbReference type="ARBA" id="ARBA00008791"/>
    </source>
</evidence>
<dbReference type="PANTHER" id="PTHR46268:SF6">
    <property type="entry name" value="UNIVERSAL STRESS PROTEIN UP12"/>
    <property type="match status" value="1"/>
</dbReference>
<organism evidence="4">
    <name type="scientific">Candidatus Enterococcus mansonii</name>
    <dbReference type="NCBI Taxonomy" id="1834181"/>
    <lineage>
        <taxon>Bacteria</taxon>
        <taxon>Bacillati</taxon>
        <taxon>Bacillota</taxon>
        <taxon>Bacilli</taxon>
        <taxon>Lactobacillales</taxon>
        <taxon>Enterococcaceae</taxon>
        <taxon>Enterococcus</taxon>
    </lineage>
</organism>
<evidence type="ECO:0000313" key="3">
    <source>
        <dbReference type="EMBL" id="MEI5993403.1"/>
    </source>
</evidence>
<evidence type="ECO:0000259" key="2">
    <source>
        <dbReference type="Pfam" id="PF00582"/>
    </source>
</evidence>
<reference evidence="4" key="1">
    <citation type="submission" date="2017-05" db="EMBL/GenBank/DDBJ databases">
        <title>The Genome Sequence of Enterococcus sp. 4G2_DIV0659.</title>
        <authorList>
            <consortium name="The Broad Institute Genomics Platform"/>
            <consortium name="The Broad Institute Genomic Center for Infectious Diseases"/>
            <person name="Earl A."/>
            <person name="Manson A."/>
            <person name="Schwartman J."/>
            <person name="Gilmore M."/>
            <person name="Abouelleil A."/>
            <person name="Cao P."/>
            <person name="Chapman S."/>
            <person name="Cusick C."/>
            <person name="Shea T."/>
            <person name="Young S."/>
            <person name="Neafsey D."/>
            <person name="Nusbaum C."/>
            <person name="Birren B."/>
        </authorList>
    </citation>
    <scope>NUCLEOTIDE SEQUENCE [LARGE SCALE GENOMIC DNA]</scope>
    <source>
        <strain evidence="4">4G2_DIV0659</strain>
    </source>
</reference>
<dbReference type="Proteomes" id="UP000195139">
    <property type="component" value="Unassembled WGS sequence"/>
</dbReference>
<dbReference type="AlphaFoldDB" id="A0A242CD71"/>
<dbReference type="EMBL" id="NGLE01000003">
    <property type="protein sequence ID" value="OTO08214.1"/>
    <property type="molecule type" value="Genomic_DNA"/>
</dbReference>
<dbReference type="STRING" id="1834181.A5880_002484"/>
<dbReference type="SUPFAM" id="SSF52402">
    <property type="entry name" value="Adenine nucleotide alpha hydrolases-like"/>
    <property type="match status" value="1"/>
</dbReference>